<name>A0AAW8R0T8_9ALTE</name>
<dbReference type="Proteomes" id="UP001249020">
    <property type="component" value="Unassembled WGS sequence"/>
</dbReference>
<gene>
    <name evidence="2" type="ORF">RM544_04540</name>
</gene>
<dbReference type="PROSITE" id="PS51352">
    <property type="entry name" value="THIOREDOXIN_2"/>
    <property type="match status" value="1"/>
</dbReference>
<feature type="domain" description="Thioredoxin" evidence="1">
    <location>
        <begin position="45"/>
        <end position="176"/>
    </location>
</feature>
<protein>
    <submittedName>
        <fullName evidence="2">Thioredoxin domain-containing protein</fullName>
    </submittedName>
</protein>
<dbReference type="InterPro" id="IPR036249">
    <property type="entry name" value="Thioredoxin-like_sf"/>
</dbReference>
<evidence type="ECO:0000313" key="3">
    <source>
        <dbReference type="Proteomes" id="UP001249020"/>
    </source>
</evidence>
<dbReference type="Gene3D" id="3.40.30.10">
    <property type="entry name" value="Glutaredoxin"/>
    <property type="match status" value="1"/>
</dbReference>
<dbReference type="AlphaFoldDB" id="A0AAW8R0T8"/>
<dbReference type="Pfam" id="PF00085">
    <property type="entry name" value="Thioredoxin"/>
    <property type="match status" value="1"/>
</dbReference>
<dbReference type="InterPro" id="IPR013766">
    <property type="entry name" value="Thioredoxin_domain"/>
</dbReference>
<proteinExistence type="predicted"/>
<dbReference type="RefSeq" id="WP_311360572.1">
    <property type="nucleotide sequence ID" value="NZ_JAVRIE010000001.1"/>
</dbReference>
<reference evidence="2 3" key="1">
    <citation type="submission" date="2023-09" db="EMBL/GenBank/DDBJ databases">
        <authorList>
            <person name="Rey-Velasco X."/>
        </authorList>
    </citation>
    <scope>NUCLEOTIDE SEQUENCE [LARGE SCALE GENOMIC DNA]</scope>
    <source>
        <strain evidence="2 3">W409</strain>
    </source>
</reference>
<evidence type="ECO:0000259" key="1">
    <source>
        <dbReference type="PROSITE" id="PS51352"/>
    </source>
</evidence>
<keyword evidence="3" id="KW-1185">Reference proteome</keyword>
<organism evidence="2 3">
    <name type="scientific">Brumicola blandensis</name>
    <dbReference type="NCBI Taxonomy" id="3075611"/>
    <lineage>
        <taxon>Bacteria</taxon>
        <taxon>Pseudomonadati</taxon>
        <taxon>Pseudomonadota</taxon>
        <taxon>Gammaproteobacteria</taxon>
        <taxon>Alteromonadales</taxon>
        <taxon>Alteromonadaceae</taxon>
        <taxon>Brumicola</taxon>
    </lineage>
</organism>
<dbReference type="SUPFAM" id="SSF52833">
    <property type="entry name" value="Thioredoxin-like"/>
    <property type="match status" value="1"/>
</dbReference>
<dbReference type="EMBL" id="JAVRIE010000001">
    <property type="protein sequence ID" value="MDT0581798.1"/>
    <property type="molecule type" value="Genomic_DNA"/>
</dbReference>
<comment type="caution">
    <text evidence="2">The sequence shown here is derived from an EMBL/GenBank/DDBJ whole genome shotgun (WGS) entry which is preliminary data.</text>
</comment>
<evidence type="ECO:0000313" key="2">
    <source>
        <dbReference type="EMBL" id="MDT0581798.1"/>
    </source>
</evidence>
<accession>A0AAW8R0T8</accession>
<sequence>MEENTQEKEQESTAEIKGKGVLAGIKSFFTTSSWPRDLLLGAIIVLGFMTWQNRNLLETNGSIQISPQNFIDLQGEIYALEPNDKKTLVYFFAPWCAVCKMSIGNLDAVNTDQYNVIRVALDYQSQEEIEAFAKNNKVNGTILLGGEQHKSRFNISGYPTYYVLNENLEVIRSDMGYSTYLGLKLRTAG</sequence>